<protein>
    <recommendedName>
        <fullName evidence="4">Aminotransferase-like plant mobile domain-containing protein</fullName>
    </recommendedName>
</protein>
<comment type="caution">
    <text evidence="2">The sequence shown here is derived from an EMBL/GenBank/DDBJ whole genome shotgun (WGS) entry which is preliminary data.</text>
</comment>
<organism evidence="2 3">
    <name type="scientific">Colocasia esculenta</name>
    <name type="common">Wild taro</name>
    <name type="synonym">Arum esculentum</name>
    <dbReference type="NCBI Taxonomy" id="4460"/>
    <lineage>
        <taxon>Eukaryota</taxon>
        <taxon>Viridiplantae</taxon>
        <taxon>Streptophyta</taxon>
        <taxon>Embryophyta</taxon>
        <taxon>Tracheophyta</taxon>
        <taxon>Spermatophyta</taxon>
        <taxon>Magnoliopsida</taxon>
        <taxon>Liliopsida</taxon>
        <taxon>Araceae</taxon>
        <taxon>Aroideae</taxon>
        <taxon>Colocasieae</taxon>
        <taxon>Colocasia</taxon>
    </lineage>
</organism>
<accession>A0A843U9S0</accession>
<proteinExistence type="predicted"/>
<dbReference type="AlphaFoldDB" id="A0A843U9S0"/>
<evidence type="ECO:0000256" key="1">
    <source>
        <dbReference type="SAM" id="MobiDB-lite"/>
    </source>
</evidence>
<dbReference type="EMBL" id="NMUH01000424">
    <property type="protein sequence ID" value="MQL78946.1"/>
    <property type="molecule type" value="Genomic_DNA"/>
</dbReference>
<reference evidence="2" key="1">
    <citation type="submission" date="2017-07" db="EMBL/GenBank/DDBJ databases">
        <title>Taro Niue Genome Assembly and Annotation.</title>
        <authorList>
            <person name="Atibalentja N."/>
            <person name="Keating K."/>
            <person name="Fields C.J."/>
        </authorList>
    </citation>
    <scope>NUCLEOTIDE SEQUENCE</scope>
    <source>
        <strain evidence="2">Niue_2</strain>
        <tissue evidence="2">Leaf</tissue>
    </source>
</reference>
<gene>
    <name evidence="2" type="ORF">Taro_011368</name>
</gene>
<keyword evidence="3" id="KW-1185">Reference proteome</keyword>
<feature type="region of interest" description="Disordered" evidence="1">
    <location>
        <begin position="895"/>
        <end position="921"/>
    </location>
</feature>
<evidence type="ECO:0000313" key="3">
    <source>
        <dbReference type="Proteomes" id="UP000652761"/>
    </source>
</evidence>
<evidence type="ECO:0008006" key="4">
    <source>
        <dbReference type="Google" id="ProtNLM"/>
    </source>
</evidence>
<sequence length="934" mass="104608">MERAILVGRDSMLGTCGFQYPSFPLGYSAEVHFPDAGQLGLFGTEPVHPVKEMSLAEGIWEVHGQPKTGPSFAGHALLPSGTRFAPEGYDRLCFLDRILSGEAASWYNRWSIVSSHRFRFGATEWLMGILHHYRELLDQVGIFHAVAAALHDYPYHSGFLQALAERFNRRFNTFGIAEGETCLDLWGFHRISGLPISSQFYEEVCLDDLHRDQSSYAGFYILPYSFRYLMKVWQDLARCGREQCPSASKGTVWVSCNAWVRFFYNGPFCFHNGFASDSRDPTDYLQLSVNLEDGARYFCAPRDDGWNPRQLPDRTYLAAYLVYWLNTFVLPFGEEGLIRPELIYLAAASLHVPKLPESGLPGSQQQLTWARWRLSFVPLAGQQRLDFACCSRSFWRWAEVGREGRIYRLPYSAVSSGPFRKDWLCCIRFFYFERPYYPCRFARNFGYDQAVPPDADFALAVRSYKSLDRHLVASSWWCYFTRHDPSPECFIPEQQQEGRIKEAEGARLVRTDAPTPLIASKFLRREFSTFVGRVPTLIRRKTKAQVFGPAERKAYVGALKPLVRPESSLTTSWDSGESPTVYSWWRHFLLDCGYPPDAALSAPISPGSFASDLWRAWERHIRHSIARIGPIEFIGRVESDTRLFDFWGAVVEAGEIVKIPPEKVVLPPTFSSAPCESFIRLTERQKQNASYNRKRPPAEKPVPCSRLFEGELRDLPLQLGQTPGSEDLAEATPCDDVIPPVDDDYNPTFDGTPFPDAAVLPSSFSTEQGYAPANIITGEDAEHLDATTSTVHGSISLQAIHDLLISGPETGLLGFSDFAFGIPEGGPGRKFFIVLVMAVSSTAVLPTVSPPEEGEVPRGTNGESEDTVRLIEEMMKSSPLAAIPPSATDVASTEITSRSAAIASPPPETSEPLPGILNGRETPFAGEHYCRRIS</sequence>
<evidence type="ECO:0000313" key="2">
    <source>
        <dbReference type="EMBL" id="MQL78946.1"/>
    </source>
</evidence>
<dbReference type="Proteomes" id="UP000652761">
    <property type="component" value="Unassembled WGS sequence"/>
</dbReference>
<name>A0A843U9S0_COLES</name>